<dbReference type="PANTHER" id="PTHR42924:SF3">
    <property type="entry name" value="POLYMERASE_HISTIDINOL PHOSPHATASE N-TERMINAL DOMAIN-CONTAINING PROTEIN"/>
    <property type="match status" value="1"/>
</dbReference>
<dbReference type="SMART" id="SM00481">
    <property type="entry name" value="POLIIIAc"/>
    <property type="match status" value="1"/>
</dbReference>
<dbReference type="InterPro" id="IPR016195">
    <property type="entry name" value="Pol/histidinol_Pase-like"/>
</dbReference>
<dbReference type="InterPro" id="IPR003141">
    <property type="entry name" value="Pol/His_phosphatase_N"/>
</dbReference>
<dbReference type="OrthoDB" id="9804333at2"/>
<dbReference type="Gene3D" id="1.10.150.650">
    <property type="match status" value="1"/>
</dbReference>
<dbReference type="GO" id="GO:0035312">
    <property type="term" value="F:5'-3' DNA exonuclease activity"/>
    <property type="evidence" value="ECO:0007669"/>
    <property type="project" value="TreeGrafter"/>
</dbReference>
<evidence type="ECO:0000313" key="3">
    <source>
        <dbReference type="Proteomes" id="UP000214618"/>
    </source>
</evidence>
<feature type="domain" description="Polymerase/histidinol phosphatase N-terminal" evidence="1">
    <location>
        <begin position="3"/>
        <end position="68"/>
    </location>
</feature>
<dbReference type="Gene3D" id="3.20.20.140">
    <property type="entry name" value="Metal-dependent hydrolases"/>
    <property type="match status" value="1"/>
</dbReference>
<evidence type="ECO:0000313" key="2">
    <source>
        <dbReference type="EMBL" id="ASS95800.1"/>
    </source>
</evidence>
<organism evidence="2 3">
    <name type="scientific">Peribacillus simplex NBRC 15720 = DSM 1321</name>
    <dbReference type="NCBI Taxonomy" id="1349754"/>
    <lineage>
        <taxon>Bacteria</taxon>
        <taxon>Bacillati</taxon>
        <taxon>Bacillota</taxon>
        <taxon>Bacilli</taxon>
        <taxon>Bacillales</taxon>
        <taxon>Bacillaceae</taxon>
        <taxon>Peribacillus</taxon>
    </lineage>
</organism>
<name>A0A223EKP2_9BACI</name>
<reference evidence="2 3" key="1">
    <citation type="submission" date="2016-10" db="EMBL/GenBank/DDBJ databases">
        <title>The whole genome sequencing and assembly of Bacillus simplex DSM 1321 strain.</title>
        <authorList>
            <person name="Park M.-K."/>
            <person name="Lee Y.-J."/>
            <person name="Yi H."/>
            <person name="Bahn Y.-S."/>
            <person name="Kim J.F."/>
            <person name="Lee D.-W."/>
        </authorList>
    </citation>
    <scope>NUCLEOTIDE SEQUENCE [LARGE SCALE GENOMIC DNA]</scope>
    <source>
        <strain evidence="2 3">DSM 1321</strain>
    </source>
</reference>
<dbReference type="EMBL" id="CP017704">
    <property type="protein sequence ID" value="ASS95800.1"/>
    <property type="molecule type" value="Genomic_DNA"/>
</dbReference>
<accession>A0A223EKP2</accession>
<dbReference type="GO" id="GO:0004534">
    <property type="term" value="F:5'-3' RNA exonuclease activity"/>
    <property type="evidence" value="ECO:0007669"/>
    <property type="project" value="TreeGrafter"/>
</dbReference>
<dbReference type="PANTHER" id="PTHR42924">
    <property type="entry name" value="EXONUCLEASE"/>
    <property type="match status" value="1"/>
</dbReference>
<dbReference type="Proteomes" id="UP000214618">
    <property type="component" value="Chromosome"/>
</dbReference>
<dbReference type="InterPro" id="IPR052018">
    <property type="entry name" value="PHP_domain"/>
</dbReference>
<dbReference type="SUPFAM" id="SSF89550">
    <property type="entry name" value="PHP domain-like"/>
    <property type="match status" value="1"/>
</dbReference>
<proteinExistence type="predicted"/>
<gene>
    <name evidence="2" type="ORF">BS1321_18960</name>
</gene>
<sequence>MKAELHCHTNISDGSSSFEELLEAAKRESIGHLAITNHDTTMRLQEMVERGKEIGIEIIPGIEVSGYDFARGRRVHILGYFVEPGHKALEELCNPLIHKRNAASEKMVERLIHAGYRITWDQVSKFRGGTGVYKQHIMLALRESGYTDSIYGDLYKKIFSRGQNGEEPGIAFIPMEYVDAILAVKAIRAAGGVPVLAHPGQYGSFEIIPDLVEAGLEGIEVLHPHHGHEEEERAILYADRYNLIKTGGSDFHGDYGEKPIRLGSMSPGKECVDALKLRKKSMSINDVVLKNIDL</sequence>
<dbReference type="RefSeq" id="WP_063232624.1">
    <property type="nucleotide sequence ID" value="NZ_BCVO01000003.1"/>
</dbReference>
<dbReference type="GeneID" id="56474849"/>
<evidence type="ECO:0000259" key="1">
    <source>
        <dbReference type="SMART" id="SM00481"/>
    </source>
</evidence>
<protein>
    <submittedName>
        <fullName evidence="2">Phosphatase</fullName>
    </submittedName>
</protein>
<dbReference type="AlphaFoldDB" id="A0A223EKP2"/>
<dbReference type="Pfam" id="PF02811">
    <property type="entry name" value="PHP"/>
    <property type="match status" value="1"/>
</dbReference>
<dbReference type="InterPro" id="IPR004013">
    <property type="entry name" value="PHP_dom"/>
</dbReference>